<dbReference type="Gene3D" id="3.20.20.60">
    <property type="entry name" value="Phosphoenolpyruvate-binding domains"/>
    <property type="match status" value="1"/>
</dbReference>
<evidence type="ECO:0000256" key="11">
    <source>
        <dbReference type="ARBA" id="ARBA00022842"/>
    </source>
</evidence>
<evidence type="ECO:0000313" key="20">
    <source>
        <dbReference type="Proteomes" id="UP001200034"/>
    </source>
</evidence>
<evidence type="ECO:0000256" key="7">
    <source>
        <dbReference type="ARBA" id="ARBA00022723"/>
    </source>
</evidence>
<dbReference type="InterPro" id="IPR011037">
    <property type="entry name" value="Pyrv_Knase-like_insert_dom_sf"/>
</dbReference>
<dbReference type="Proteomes" id="UP001200034">
    <property type="component" value="Unassembled WGS sequence"/>
</dbReference>
<dbReference type="AlphaFoldDB" id="A0AAD4PSV6"/>
<dbReference type="InterPro" id="IPR018209">
    <property type="entry name" value="Pyrv_Knase_AS"/>
</dbReference>
<organism evidence="19 20">
    <name type="scientific">Drosophila rubida</name>
    <dbReference type="NCBI Taxonomy" id="30044"/>
    <lineage>
        <taxon>Eukaryota</taxon>
        <taxon>Metazoa</taxon>
        <taxon>Ecdysozoa</taxon>
        <taxon>Arthropoda</taxon>
        <taxon>Hexapoda</taxon>
        <taxon>Insecta</taxon>
        <taxon>Pterygota</taxon>
        <taxon>Neoptera</taxon>
        <taxon>Endopterygota</taxon>
        <taxon>Diptera</taxon>
        <taxon>Brachycera</taxon>
        <taxon>Muscomorpha</taxon>
        <taxon>Ephydroidea</taxon>
        <taxon>Drosophilidae</taxon>
        <taxon>Drosophila</taxon>
    </lineage>
</organism>
<evidence type="ECO:0000256" key="5">
    <source>
        <dbReference type="ARBA" id="ARBA00012142"/>
    </source>
</evidence>
<evidence type="ECO:0000256" key="4">
    <source>
        <dbReference type="ARBA" id="ARBA00008663"/>
    </source>
</evidence>
<keyword evidence="9 15" id="KW-0418">Kinase</keyword>
<dbReference type="FunFam" id="2.40.33.10:FF:000001">
    <property type="entry name" value="Pyruvate kinase"/>
    <property type="match status" value="1"/>
</dbReference>
<evidence type="ECO:0000256" key="6">
    <source>
        <dbReference type="ARBA" id="ARBA00022679"/>
    </source>
</evidence>
<evidence type="ECO:0000256" key="8">
    <source>
        <dbReference type="ARBA" id="ARBA00022741"/>
    </source>
</evidence>
<dbReference type="InterPro" id="IPR015813">
    <property type="entry name" value="Pyrv/PenolPyrv_kinase-like_dom"/>
</dbReference>
<comment type="cofactor">
    <cofactor evidence="1">
        <name>Mg(2+)</name>
        <dbReference type="ChEBI" id="CHEBI:18420"/>
    </cofactor>
</comment>
<accession>A0AAD4PSV6</accession>
<evidence type="ECO:0000256" key="3">
    <source>
        <dbReference type="ARBA" id="ARBA00004997"/>
    </source>
</evidence>
<dbReference type="FunFam" id="3.20.20.60:FF:000001">
    <property type="entry name" value="Pyruvate kinase"/>
    <property type="match status" value="1"/>
</dbReference>
<evidence type="ECO:0000256" key="9">
    <source>
        <dbReference type="ARBA" id="ARBA00022777"/>
    </source>
</evidence>
<dbReference type="SUPFAM" id="SSF50800">
    <property type="entry name" value="PK beta-barrel domain-like"/>
    <property type="match status" value="1"/>
</dbReference>
<keyword evidence="8" id="KW-0547">Nucleotide-binding</keyword>
<keyword evidence="7" id="KW-0479">Metal-binding</keyword>
<dbReference type="InterPro" id="IPR015795">
    <property type="entry name" value="Pyrv_Knase_C"/>
</dbReference>
<evidence type="ECO:0000259" key="18">
    <source>
        <dbReference type="Pfam" id="PF02887"/>
    </source>
</evidence>
<evidence type="ECO:0000256" key="14">
    <source>
        <dbReference type="ARBA" id="ARBA00048967"/>
    </source>
</evidence>
<dbReference type="PROSITE" id="PS50890">
    <property type="entry name" value="PUA"/>
    <property type="match status" value="1"/>
</dbReference>
<dbReference type="Pfam" id="PF02887">
    <property type="entry name" value="PK_C"/>
    <property type="match status" value="1"/>
</dbReference>
<dbReference type="PRINTS" id="PR01050">
    <property type="entry name" value="PYRUVTKNASE"/>
</dbReference>
<evidence type="ECO:0000256" key="15">
    <source>
        <dbReference type="RuleBase" id="RU000504"/>
    </source>
</evidence>
<evidence type="ECO:0000313" key="19">
    <source>
        <dbReference type="EMBL" id="KAH8388282.1"/>
    </source>
</evidence>
<feature type="compositionally biased region" description="Basic and acidic residues" evidence="16">
    <location>
        <begin position="485"/>
        <end position="501"/>
    </location>
</feature>
<dbReference type="GO" id="GO:0004743">
    <property type="term" value="F:pyruvate kinase activity"/>
    <property type="evidence" value="ECO:0007669"/>
    <property type="project" value="UniProtKB-EC"/>
</dbReference>
<comment type="pathway">
    <text evidence="3 15">Carbohydrate degradation; glycolysis; pyruvate from D-glyceraldehyde 3-phosphate: step 5/5.</text>
</comment>
<comment type="catalytic activity">
    <reaction evidence="14">
        <text>pyruvate + ATP = phosphoenolpyruvate + ADP + H(+)</text>
        <dbReference type="Rhea" id="RHEA:18157"/>
        <dbReference type="ChEBI" id="CHEBI:15361"/>
        <dbReference type="ChEBI" id="CHEBI:15378"/>
        <dbReference type="ChEBI" id="CHEBI:30616"/>
        <dbReference type="ChEBI" id="CHEBI:58702"/>
        <dbReference type="ChEBI" id="CHEBI:456216"/>
        <dbReference type="EC" id="2.7.1.40"/>
    </reaction>
    <physiologicalReaction direction="right-to-left" evidence="14">
        <dbReference type="Rhea" id="RHEA:18159"/>
    </physiologicalReaction>
</comment>
<dbReference type="InterPro" id="IPR015793">
    <property type="entry name" value="Pyrv_Knase_brl"/>
</dbReference>
<dbReference type="InterPro" id="IPR001697">
    <property type="entry name" value="Pyr_Knase"/>
</dbReference>
<dbReference type="EMBL" id="JAJJHW010000014">
    <property type="protein sequence ID" value="KAH8388282.1"/>
    <property type="molecule type" value="Genomic_DNA"/>
</dbReference>
<dbReference type="Gene3D" id="3.40.1380.20">
    <property type="entry name" value="Pyruvate kinase, C-terminal domain"/>
    <property type="match status" value="1"/>
</dbReference>
<proteinExistence type="inferred from homology"/>
<comment type="caution">
    <text evidence="19">The sequence shown here is derived from an EMBL/GenBank/DDBJ whole genome shotgun (WGS) entry which is preliminary data.</text>
</comment>
<evidence type="ECO:0000256" key="10">
    <source>
        <dbReference type="ARBA" id="ARBA00022840"/>
    </source>
</evidence>
<evidence type="ECO:0000256" key="12">
    <source>
        <dbReference type="ARBA" id="ARBA00023152"/>
    </source>
</evidence>
<dbReference type="NCBIfam" id="NF004491">
    <property type="entry name" value="PRK05826.1"/>
    <property type="match status" value="1"/>
</dbReference>
<keyword evidence="11 15" id="KW-0460">Magnesium</keyword>
<dbReference type="NCBIfam" id="TIGR01064">
    <property type="entry name" value="pyruv_kin"/>
    <property type="match status" value="1"/>
</dbReference>
<keyword evidence="10" id="KW-0067">ATP-binding</keyword>
<gene>
    <name evidence="19" type="ORF">KR093_002810</name>
</gene>
<dbReference type="GO" id="GO:0006950">
    <property type="term" value="P:response to stress"/>
    <property type="evidence" value="ECO:0007669"/>
    <property type="project" value="UniProtKB-ARBA"/>
</dbReference>
<evidence type="ECO:0000256" key="16">
    <source>
        <dbReference type="SAM" id="MobiDB-lite"/>
    </source>
</evidence>
<feature type="domain" description="Pyruvate kinase C-terminal" evidence="18">
    <location>
        <begin position="344"/>
        <end position="440"/>
    </location>
</feature>
<dbReference type="InterPro" id="IPR036918">
    <property type="entry name" value="Pyrv_Knase_C_sf"/>
</dbReference>
<dbReference type="PROSITE" id="PS00110">
    <property type="entry name" value="PYRUVATE_KINASE"/>
    <property type="match status" value="1"/>
</dbReference>
<dbReference type="InterPro" id="IPR015806">
    <property type="entry name" value="Pyrv_Knase_insert_dom_sf"/>
</dbReference>
<dbReference type="PANTHER" id="PTHR11817">
    <property type="entry name" value="PYRUVATE KINASE"/>
    <property type="match status" value="1"/>
</dbReference>
<protein>
    <recommendedName>
        <fullName evidence="5 15">Pyruvate kinase</fullName>
        <ecNumber evidence="5 15">2.7.1.40</ecNumber>
    </recommendedName>
</protein>
<feature type="region of interest" description="Disordered" evidence="16">
    <location>
        <begin position="477"/>
        <end position="501"/>
    </location>
</feature>
<dbReference type="SUPFAM" id="SSF51621">
    <property type="entry name" value="Phosphoenolpyruvate/pyruvate domain"/>
    <property type="match status" value="1"/>
</dbReference>
<sequence length="501" mass="55040">MRVVRMNFSHGTHQYHSQVLKAAQKAIECYAKQIGVYKPVAIALDTRGPEIRTGHVSGSNSAIIDLIQGESIKLSTNKDFETKCTKDVIYVDYENLPKIVKPSDLVFVDDGLIGLRVKEVQGNEVLCEVLNSGKIGSCKGVNLPGLPIDLPSIGEKDKCDLQFGVDHNVDMVFASFVRNKNDVKEIRDVMGEKGKHIKIISKIENQQGMQNIDEIIKVSDGIMVARGDLGIEIPTEDVLVAQKSLIAKCNKVGKPVICATQMLESMINKPRPTRAEASDVGNAIFDGADCVMLSGETANGKYPVECVKCMASICAKTESVLWYDHIQNEVRGAVKKSGIDGLTSITSGIAEIASLGQAKAIIVVSPCPVVAQLLSQYRPRCAIIMLTQCPRIARQSVIFRGIFPIVIEEMANGCNDFTSILTSGIKQMVMMKLVEVDKKIKLMTVDALHAKKISFRLLTIKHKSNLAKCQETVESQAKKKKARLMKKDKIEKSKKQPDKTK</sequence>
<dbReference type="GO" id="GO:0030955">
    <property type="term" value="F:potassium ion binding"/>
    <property type="evidence" value="ECO:0007669"/>
    <property type="project" value="InterPro"/>
</dbReference>
<dbReference type="Gene3D" id="2.40.33.10">
    <property type="entry name" value="PK beta-barrel domain-like"/>
    <property type="match status" value="1"/>
</dbReference>
<keyword evidence="13" id="KW-0670">Pyruvate</keyword>
<reference evidence="19" key="1">
    <citation type="journal article" date="2021" name="Mol. Ecol. Resour.">
        <title>Phylogenomic analyses of the genus Drosophila reveals genomic signals of climate adaptation.</title>
        <authorList>
            <person name="Li F."/>
            <person name="Rane R.V."/>
            <person name="Luria V."/>
            <person name="Xiong Z."/>
            <person name="Chen J."/>
            <person name="Li Z."/>
            <person name="Catullo R.A."/>
            <person name="Griffin P.C."/>
            <person name="Schiffer M."/>
            <person name="Pearce S."/>
            <person name="Lee S.F."/>
            <person name="McElroy K."/>
            <person name="Stocker A."/>
            <person name="Shirriffs J."/>
            <person name="Cockerell F."/>
            <person name="Coppin C."/>
            <person name="Sgro C.M."/>
            <person name="Karger A."/>
            <person name="Cain J.W."/>
            <person name="Weber J.A."/>
            <person name="Santpere G."/>
            <person name="Kirschner M.W."/>
            <person name="Hoffmann A.A."/>
            <person name="Oakeshott J.G."/>
            <person name="Zhang G."/>
        </authorList>
    </citation>
    <scope>NUCLEOTIDE SEQUENCE</scope>
    <source>
        <strain evidence="19">BGI-SZ-2011g</strain>
    </source>
</reference>
<dbReference type="GO" id="GO:0000287">
    <property type="term" value="F:magnesium ion binding"/>
    <property type="evidence" value="ECO:0007669"/>
    <property type="project" value="InterPro"/>
</dbReference>
<feature type="domain" description="Pyruvate kinase barrel" evidence="17">
    <location>
        <begin position="1"/>
        <end position="307"/>
    </location>
</feature>
<comment type="cofactor">
    <cofactor evidence="2">
        <name>K(+)</name>
        <dbReference type="ChEBI" id="CHEBI:29103"/>
    </cofactor>
</comment>
<evidence type="ECO:0000256" key="2">
    <source>
        <dbReference type="ARBA" id="ARBA00001958"/>
    </source>
</evidence>
<dbReference type="InterPro" id="IPR040442">
    <property type="entry name" value="Pyrv_kinase-like_dom_sf"/>
</dbReference>
<evidence type="ECO:0000256" key="13">
    <source>
        <dbReference type="ARBA" id="ARBA00023317"/>
    </source>
</evidence>
<feature type="non-terminal residue" evidence="19">
    <location>
        <position position="501"/>
    </location>
</feature>
<dbReference type="EC" id="2.7.1.40" evidence="5 15"/>
<dbReference type="SUPFAM" id="SSF52935">
    <property type="entry name" value="PK C-terminal domain-like"/>
    <property type="match status" value="1"/>
</dbReference>
<dbReference type="Pfam" id="PF00224">
    <property type="entry name" value="PK"/>
    <property type="match status" value="1"/>
</dbReference>
<dbReference type="GO" id="GO:0005524">
    <property type="term" value="F:ATP binding"/>
    <property type="evidence" value="ECO:0007669"/>
    <property type="project" value="UniProtKB-KW"/>
</dbReference>
<keyword evidence="6 15" id="KW-0808">Transferase</keyword>
<evidence type="ECO:0000259" key="17">
    <source>
        <dbReference type="Pfam" id="PF00224"/>
    </source>
</evidence>
<evidence type="ECO:0000256" key="1">
    <source>
        <dbReference type="ARBA" id="ARBA00001946"/>
    </source>
</evidence>
<keyword evidence="20" id="KW-1185">Reference proteome</keyword>
<dbReference type="GO" id="GO:0016301">
    <property type="term" value="F:kinase activity"/>
    <property type="evidence" value="ECO:0007669"/>
    <property type="project" value="UniProtKB-KW"/>
</dbReference>
<comment type="similarity">
    <text evidence="4 15">Belongs to the pyruvate kinase family.</text>
</comment>
<name>A0AAD4PSV6_9MUSC</name>
<keyword evidence="12 15" id="KW-0324">Glycolysis</keyword>